<feature type="non-terminal residue" evidence="1">
    <location>
        <position position="1"/>
    </location>
</feature>
<comment type="caution">
    <text evidence="1">The sequence shown here is derived from an EMBL/GenBank/DDBJ whole genome shotgun (WGS) entry which is preliminary data.</text>
</comment>
<organism evidence="1">
    <name type="scientific">marine sediment metagenome</name>
    <dbReference type="NCBI Taxonomy" id="412755"/>
    <lineage>
        <taxon>unclassified sequences</taxon>
        <taxon>metagenomes</taxon>
        <taxon>ecological metagenomes</taxon>
    </lineage>
</organism>
<dbReference type="AlphaFoldDB" id="A0A0F9BFX3"/>
<protein>
    <submittedName>
        <fullName evidence="1">Uncharacterized protein</fullName>
    </submittedName>
</protein>
<dbReference type="EMBL" id="LAZR01049477">
    <property type="protein sequence ID" value="KKK89549.1"/>
    <property type="molecule type" value="Genomic_DNA"/>
</dbReference>
<evidence type="ECO:0000313" key="1">
    <source>
        <dbReference type="EMBL" id="KKK89549.1"/>
    </source>
</evidence>
<proteinExistence type="predicted"/>
<name>A0A0F9BFX3_9ZZZZ</name>
<gene>
    <name evidence="1" type="ORF">LCGC14_2731970</name>
</gene>
<accession>A0A0F9BFX3</accession>
<sequence>SYIYYDFPDVASNDADQQEFNIGFSWPEICPFGTVPSYTIVYIWSAEGGGANRDIEGFIHVFGINKDIEVDCLENPVSFSWDLTYNDDAGRANVDHDWSHTTFGLSTSFDGIGSGTLTPGIFYQISMDDSVNTQNELWTGISYALSF</sequence>
<reference evidence="1" key="1">
    <citation type="journal article" date="2015" name="Nature">
        <title>Complex archaea that bridge the gap between prokaryotes and eukaryotes.</title>
        <authorList>
            <person name="Spang A."/>
            <person name="Saw J.H."/>
            <person name="Jorgensen S.L."/>
            <person name="Zaremba-Niedzwiedzka K."/>
            <person name="Martijn J."/>
            <person name="Lind A.E."/>
            <person name="van Eijk R."/>
            <person name="Schleper C."/>
            <person name="Guy L."/>
            <person name="Ettema T.J."/>
        </authorList>
    </citation>
    <scope>NUCLEOTIDE SEQUENCE</scope>
</reference>